<gene>
    <name evidence="11" type="primary">Cers6</name>
    <name evidence="11" type="ORF">L345_08047</name>
</gene>
<proteinExistence type="predicted"/>
<dbReference type="GO" id="GO:0003677">
    <property type="term" value="F:DNA binding"/>
    <property type="evidence" value="ECO:0007669"/>
    <property type="project" value="UniProtKB-UniRule"/>
</dbReference>
<evidence type="ECO:0000256" key="5">
    <source>
        <dbReference type="ARBA" id="ARBA00022516"/>
    </source>
</evidence>
<organism evidence="11 12">
    <name type="scientific">Ophiophagus hannah</name>
    <name type="common">King cobra</name>
    <name type="synonym">Naja hannah</name>
    <dbReference type="NCBI Taxonomy" id="8665"/>
    <lineage>
        <taxon>Eukaryota</taxon>
        <taxon>Metazoa</taxon>
        <taxon>Chordata</taxon>
        <taxon>Craniata</taxon>
        <taxon>Vertebrata</taxon>
        <taxon>Euteleostomi</taxon>
        <taxon>Lepidosauria</taxon>
        <taxon>Squamata</taxon>
        <taxon>Bifurcata</taxon>
        <taxon>Unidentata</taxon>
        <taxon>Episquamata</taxon>
        <taxon>Toxicofera</taxon>
        <taxon>Serpentes</taxon>
        <taxon>Colubroidea</taxon>
        <taxon>Elapidae</taxon>
        <taxon>Elapinae</taxon>
        <taxon>Ophiophagus</taxon>
    </lineage>
</organism>
<dbReference type="GO" id="GO:0005789">
    <property type="term" value="C:endoplasmic reticulum membrane"/>
    <property type="evidence" value="ECO:0007669"/>
    <property type="project" value="UniProtKB-SubCell"/>
</dbReference>
<dbReference type="AlphaFoldDB" id="V8NWX5"/>
<evidence type="ECO:0000256" key="6">
    <source>
        <dbReference type="ARBA" id="ARBA00049036"/>
    </source>
</evidence>
<dbReference type="InterPro" id="IPR009057">
    <property type="entry name" value="Homeodomain-like_sf"/>
</dbReference>
<dbReference type="OrthoDB" id="537032at2759"/>
<dbReference type="InterPro" id="IPR001356">
    <property type="entry name" value="HD"/>
</dbReference>
<dbReference type="Pfam" id="PF00046">
    <property type="entry name" value="Homeodomain"/>
    <property type="match status" value="1"/>
</dbReference>
<feature type="DNA-binding region" description="Homeobox" evidence="7">
    <location>
        <begin position="160"/>
        <end position="203"/>
    </location>
</feature>
<dbReference type="Proteomes" id="UP000018936">
    <property type="component" value="Unassembled WGS sequence"/>
</dbReference>
<dbReference type="PANTHER" id="PTHR12560">
    <property type="entry name" value="LONGEVITY ASSURANCE FACTOR 1 LAG1"/>
    <property type="match status" value="1"/>
</dbReference>
<feature type="non-terminal residue" evidence="11">
    <location>
        <position position="1"/>
    </location>
</feature>
<dbReference type="GO" id="GO:0050291">
    <property type="term" value="F:sphingosine N-acyltransferase activity"/>
    <property type="evidence" value="ECO:0007669"/>
    <property type="project" value="InterPro"/>
</dbReference>
<keyword evidence="7 8" id="KW-0371">Homeobox</keyword>
<dbReference type="FunFam" id="1.10.10.60:FF:000020">
    <property type="entry name" value="Ceramide synthase 5"/>
    <property type="match status" value="1"/>
</dbReference>
<dbReference type="SUPFAM" id="SSF46689">
    <property type="entry name" value="Homeodomain-like"/>
    <property type="match status" value="1"/>
</dbReference>
<comment type="subcellular location">
    <subcellularLocation>
        <location evidence="1">Endomembrane system</location>
        <topology evidence="1">Multi-pass membrane protein</topology>
    </subcellularLocation>
    <subcellularLocation>
        <location evidence="2">Endoplasmic reticulum membrane</location>
    </subcellularLocation>
    <subcellularLocation>
        <location evidence="7 8">Nucleus</location>
    </subcellularLocation>
</comment>
<evidence type="ECO:0000313" key="12">
    <source>
        <dbReference type="Proteomes" id="UP000018936"/>
    </source>
</evidence>
<evidence type="ECO:0000256" key="3">
    <source>
        <dbReference type="ARBA" id="ARBA00004760"/>
    </source>
</evidence>
<comment type="catalytic activity">
    <reaction evidence="6">
        <text>sphinganine + octadecanoyl-CoA = N-(octadecanoyl)-sphinganine + CoA + H(+)</text>
        <dbReference type="Rhea" id="RHEA:36547"/>
        <dbReference type="ChEBI" id="CHEBI:15378"/>
        <dbReference type="ChEBI" id="CHEBI:57287"/>
        <dbReference type="ChEBI" id="CHEBI:57394"/>
        <dbReference type="ChEBI" id="CHEBI:57817"/>
        <dbReference type="ChEBI" id="CHEBI:67033"/>
    </reaction>
    <physiologicalReaction direction="left-to-right" evidence="6">
        <dbReference type="Rhea" id="RHEA:36548"/>
    </physiologicalReaction>
</comment>
<name>V8NWX5_OPHHA</name>
<dbReference type="InterPro" id="IPR016439">
    <property type="entry name" value="Lag1/Lac1-like"/>
</dbReference>
<keyword evidence="7 8" id="KW-0238">DNA-binding</keyword>
<evidence type="ECO:0000256" key="2">
    <source>
        <dbReference type="ARBA" id="ARBA00004586"/>
    </source>
</evidence>
<comment type="pathway">
    <text evidence="4">Sphingolipid metabolism.</text>
</comment>
<keyword evidence="5" id="KW-0443">Lipid metabolism</keyword>
<evidence type="ECO:0000256" key="9">
    <source>
        <dbReference type="SAM" id="MobiDB-lite"/>
    </source>
</evidence>
<sequence>MGTFQVAFKQFQGPLQLTIIEGNLPSFLGLDWFDALGLRVTGIHIIPDDSIEELIQVFADVFDDRLGNSNPESLQPHVPGEPGDQQGGICDSTPEQITTFQGEFQQVPGAGQEAVADPAGLTAVSNLNDLRRFIAKPCALGLKVQANGPQKAQPNAILEKVFTAITKHPDEKRLEGLSKQLDWDVRSIQRWFRQRRNQEKPSILRKFCESL</sequence>
<dbReference type="EMBL" id="AZIM01001639">
    <property type="protein sequence ID" value="ETE66178.1"/>
    <property type="molecule type" value="Genomic_DNA"/>
</dbReference>
<comment type="pathway">
    <text evidence="3">Lipid metabolism; sphingolipid metabolism.</text>
</comment>
<keyword evidence="5" id="KW-0444">Lipid biosynthesis</keyword>
<evidence type="ECO:0000256" key="8">
    <source>
        <dbReference type="RuleBase" id="RU000682"/>
    </source>
</evidence>
<evidence type="ECO:0000259" key="10">
    <source>
        <dbReference type="PROSITE" id="PS50071"/>
    </source>
</evidence>
<protein>
    <submittedName>
        <fullName evidence="11">Ceramide synthase 6</fullName>
    </submittedName>
</protein>
<evidence type="ECO:0000313" key="11">
    <source>
        <dbReference type="EMBL" id="ETE66178.1"/>
    </source>
</evidence>
<dbReference type="Gene3D" id="1.10.10.60">
    <property type="entry name" value="Homeodomain-like"/>
    <property type="match status" value="1"/>
</dbReference>
<dbReference type="PANTHER" id="PTHR12560:SF43">
    <property type="entry name" value="CERAMIDE SYNTHASE 6"/>
    <property type="match status" value="1"/>
</dbReference>
<keyword evidence="7 8" id="KW-0539">Nucleus</keyword>
<evidence type="ECO:0000256" key="4">
    <source>
        <dbReference type="ARBA" id="ARBA00004991"/>
    </source>
</evidence>
<accession>V8NWX5</accession>
<keyword evidence="12" id="KW-1185">Reference proteome</keyword>
<dbReference type="GO" id="GO:0046513">
    <property type="term" value="P:ceramide biosynthetic process"/>
    <property type="evidence" value="ECO:0007669"/>
    <property type="project" value="InterPro"/>
</dbReference>
<feature type="domain" description="Homeobox" evidence="10">
    <location>
        <begin position="158"/>
        <end position="202"/>
    </location>
</feature>
<evidence type="ECO:0000256" key="1">
    <source>
        <dbReference type="ARBA" id="ARBA00004127"/>
    </source>
</evidence>
<comment type="caution">
    <text evidence="11">The sequence shown here is derived from an EMBL/GenBank/DDBJ whole genome shotgun (WGS) entry which is preliminary data.</text>
</comment>
<feature type="region of interest" description="Disordered" evidence="9">
    <location>
        <begin position="68"/>
        <end position="91"/>
    </location>
</feature>
<dbReference type="PROSITE" id="PS50071">
    <property type="entry name" value="HOMEOBOX_2"/>
    <property type="match status" value="1"/>
</dbReference>
<dbReference type="CDD" id="cd00086">
    <property type="entry name" value="homeodomain"/>
    <property type="match status" value="1"/>
</dbReference>
<reference evidence="11 12" key="1">
    <citation type="journal article" date="2013" name="Proc. Natl. Acad. Sci. U.S.A.">
        <title>The king cobra genome reveals dynamic gene evolution and adaptation in the snake venom system.</title>
        <authorList>
            <person name="Vonk F.J."/>
            <person name="Casewell N.R."/>
            <person name="Henkel C.V."/>
            <person name="Heimberg A.M."/>
            <person name="Jansen H.J."/>
            <person name="McCleary R.J."/>
            <person name="Kerkkamp H.M."/>
            <person name="Vos R.A."/>
            <person name="Guerreiro I."/>
            <person name="Calvete J.J."/>
            <person name="Wuster W."/>
            <person name="Woods A.E."/>
            <person name="Logan J.M."/>
            <person name="Harrison R.A."/>
            <person name="Castoe T.A."/>
            <person name="de Koning A.P."/>
            <person name="Pollock D.D."/>
            <person name="Yandell M."/>
            <person name="Calderon D."/>
            <person name="Renjifo C."/>
            <person name="Currier R.B."/>
            <person name="Salgado D."/>
            <person name="Pla D."/>
            <person name="Sanz L."/>
            <person name="Hyder A.S."/>
            <person name="Ribeiro J.M."/>
            <person name="Arntzen J.W."/>
            <person name="van den Thillart G.E."/>
            <person name="Boetzer M."/>
            <person name="Pirovano W."/>
            <person name="Dirks R.P."/>
            <person name="Spaink H.P."/>
            <person name="Duboule D."/>
            <person name="McGlinn E."/>
            <person name="Kini R.M."/>
            <person name="Richardson M.K."/>
        </authorList>
    </citation>
    <scope>NUCLEOTIDE SEQUENCE</scope>
    <source>
        <tissue evidence="11">Blood</tissue>
    </source>
</reference>
<evidence type="ECO:0000256" key="7">
    <source>
        <dbReference type="PROSITE-ProRule" id="PRU00108"/>
    </source>
</evidence>
<dbReference type="GO" id="GO:0005634">
    <property type="term" value="C:nucleus"/>
    <property type="evidence" value="ECO:0007669"/>
    <property type="project" value="UniProtKB-SubCell"/>
</dbReference>